<gene>
    <name evidence="2" type="ORF">QE152_g31181</name>
</gene>
<feature type="region of interest" description="Disordered" evidence="1">
    <location>
        <begin position="323"/>
        <end position="387"/>
    </location>
</feature>
<evidence type="ECO:0000313" key="3">
    <source>
        <dbReference type="Proteomes" id="UP001458880"/>
    </source>
</evidence>
<evidence type="ECO:0000256" key="1">
    <source>
        <dbReference type="SAM" id="MobiDB-lite"/>
    </source>
</evidence>
<protein>
    <submittedName>
        <fullName evidence="2">Uncharacterized protein</fullName>
    </submittedName>
</protein>
<dbReference type="Proteomes" id="UP001458880">
    <property type="component" value="Unassembled WGS sequence"/>
</dbReference>
<name>A0AAW1JCD7_POPJA</name>
<feature type="compositionally biased region" description="Low complexity" evidence="1">
    <location>
        <begin position="54"/>
        <end position="70"/>
    </location>
</feature>
<accession>A0AAW1JCD7</accession>
<keyword evidence="3" id="KW-1185">Reference proteome</keyword>
<organism evidence="2 3">
    <name type="scientific">Popillia japonica</name>
    <name type="common">Japanese beetle</name>
    <dbReference type="NCBI Taxonomy" id="7064"/>
    <lineage>
        <taxon>Eukaryota</taxon>
        <taxon>Metazoa</taxon>
        <taxon>Ecdysozoa</taxon>
        <taxon>Arthropoda</taxon>
        <taxon>Hexapoda</taxon>
        <taxon>Insecta</taxon>
        <taxon>Pterygota</taxon>
        <taxon>Neoptera</taxon>
        <taxon>Endopterygota</taxon>
        <taxon>Coleoptera</taxon>
        <taxon>Polyphaga</taxon>
        <taxon>Scarabaeiformia</taxon>
        <taxon>Scarabaeidae</taxon>
        <taxon>Rutelinae</taxon>
        <taxon>Popillia</taxon>
    </lineage>
</organism>
<sequence length="410" mass="44862">MSQGTSKDNESRKRKTDSNISNNVDNNEKRSHKKSIDLKVHDSTHSQGSNIPRSNRNAKTSSNSAKASPKGKVTTTSSLKRFPMKIEDSSLPSTSDIKKRKKGKKTDEDKDDIKALTECIIYNTLSNIPESDENPDEIRISETPKIKLPDIVNLSEIGVSSILSGIDVANSIGNEIIDQVLRTATQSTSSSDKHVSDGNDSKSKDLSLEPISQELNHASREALFDPNSETDMLEEFEIPLPPPPPPIYQIPATEHHNVILIGMTPTNEEETVVLPDNADPFPNWLLQLLGANVDEGESHDEPHFYCQGDGIGVHPSIIEVEIDEEESTSDSSSSHHEAEAGYTSSDSGVVQLPTDDTDERNLQEDGAINIAQNRATPGSTSAAESADEFFDTLEETLTINGRANPQNRRN</sequence>
<proteinExistence type="predicted"/>
<reference evidence="2 3" key="1">
    <citation type="journal article" date="2024" name="BMC Genomics">
        <title>De novo assembly and annotation of Popillia japonica's genome with initial clues to its potential as an invasive pest.</title>
        <authorList>
            <person name="Cucini C."/>
            <person name="Boschi S."/>
            <person name="Funari R."/>
            <person name="Cardaioli E."/>
            <person name="Iannotti N."/>
            <person name="Marturano G."/>
            <person name="Paoli F."/>
            <person name="Bruttini M."/>
            <person name="Carapelli A."/>
            <person name="Frati F."/>
            <person name="Nardi F."/>
        </authorList>
    </citation>
    <scope>NUCLEOTIDE SEQUENCE [LARGE SCALE GENOMIC DNA]</scope>
    <source>
        <strain evidence="2">DMR45628</strain>
    </source>
</reference>
<feature type="compositionally biased region" description="Polar residues" evidence="1">
    <location>
        <begin position="370"/>
        <end position="383"/>
    </location>
</feature>
<dbReference type="AlphaFoldDB" id="A0AAW1JCD7"/>
<evidence type="ECO:0000313" key="2">
    <source>
        <dbReference type="EMBL" id="KAK9700567.1"/>
    </source>
</evidence>
<feature type="region of interest" description="Disordered" evidence="1">
    <location>
        <begin position="184"/>
        <end position="206"/>
    </location>
</feature>
<feature type="compositionally biased region" description="Basic and acidic residues" evidence="1">
    <location>
        <begin position="26"/>
        <end position="44"/>
    </location>
</feature>
<feature type="compositionally biased region" description="Basic and acidic residues" evidence="1">
    <location>
        <begin position="191"/>
        <end position="206"/>
    </location>
</feature>
<feature type="region of interest" description="Disordered" evidence="1">
    <location>
        <begin position="1"/>
        <end position="110"/>
    </location>
</feature>
<comment type="caution">
    <text evidence="2">The sequence shown here is derived from an EMBL/GenBank/DDBJ whole genome shotgun (WGS) entry which is preliminary data.</text>
</comment>
<dbReference type="EMBL" id="JASPKY010000435">
    <property type="protein sequence ID" value="KAK9700567.1"/>
    <property type="molecule type" value="Genomic_DNA"/>
</dbReference>